<evidence type="ECO:0000313" key="3">
    <source>
        <dbReference type="Proteomes" id="UP000030428"/>
    </source>
</evidence>
<dbReference type="AlphaFoldDB" id="A0A4E0QYY1"/>
<accession>A0A4E0QYY1</accession>
<feature type="domain" description="Antitoxin SocA-like Panacea" evidence="1">
    <location>
        <begin position="28"/>
        <end position="121"/>
    </location>
</feature>
<dbReference type="Proteomes" id="UP000030428">
    <property type="component" value="Unassembled WGS sequence"/>
</dbReference>
<comment type="caution">
    <text evidence="2">The sequence shown here is derived from an EMBL/GenBank/DDBJ whole genome shotgun (WGS) entry which is preliminary data.</text>
</comment>
<dbReference type="Pfam" id="PF13274">
    <property type="entry name" value="SocA_Panacea"/>
    <property type="match status" value="1"/>
</dbReference>
<keyword evidence="3" id="KW-1185">Reference proteome</keyword>
<evidence type="ECO:0000313" key="2">
    <source>
        <dbReference type="EMBL" id="TGO02412.1"/>
    </source>
</evidence>
<protein>
    <recommendedName>
        <fullName evidence="1">Antitoxin SocA-like Panacea domain-containing protein</fullName>
    </recommendedName>
</protein>
<name>A0A4E0QYY1_9GAMM</name>
<sequence>MLNVHNVANYFLLKGDNEEESGICNLKLQKLLYYAQGFYLALFEQPLFDSKIEAWRHGPVCPELYHKYKNHGRNLIPAPPDFKPTSVLSHEQIEFLDEVYDVFGQFSAWKLRNMTHDEPPWAGNEINASEISVEELADYFKTRVK</sequence>
<gene>
    <name evidence="2" type="ORF">PN36_25580</name>
</gene>
<organism evidence="2 3">
    <name type="scientific">Candidatus Thiomargarita nelsonii</name>
    <dbReference type="NCBI Taxonomy" id="1003181"/>
    <lineage>
        <taxon>Bacteria</taxon>
        <taxon>Pseudomonadati</taxon>
        <taxon>Pseudomonadota</taxon>
        <taxon>Gammaproteobacteria</taxon>
        <taxon>Thiotrichales</taxon>
        <taxon>Thiotrichaceae</taxon>
        <taxon>Thiomargarita</taxon>
    </lineage>
</organism>
<reference evidence="2 3" key="1">
    <citation type="journal article" date="2016" name="Front. Microbiol.">
        <title>Single-Cell (Meta-)Genomics of a Dimorphic Candidatus Thiomargarita nelsonii Reveals Genomic Plasticity.</title>
        <authorList>
            <person name="Flood B.E."/>
            <person name="Fliss P."/>
            <person name="Jones D.S."/>
            <person name="Dick G.J."/>
            <person name="Jain S."/>
            <person name="Kaster A.K."/>
            <person name="Winkel M."/>
            <person name="Mussmann M."/>
            <person name="Bailey J."/>
        </authorList>
    </citation>
    <scope>NUCLEOTIDE SEQUENCE [LARGE SCALE GENOMIC DNA]</scope>
    <source>
        <strain evidence="2">Hydrate Ridge</strain>
    </source>
</reference>
<proteinExistence type="predicted"/>
<dbReference type="InterPro" id="IPR025272">
    <property type="entry name" value="SocA_Panacea"/>
</dbReference>
<dbReference type="EMBL" id="JSZA02000141">
    <property type="protein sequence ID" value="TGO02412.1"/>
    <property type="molecule type" value="Genomic_DNA"/>
</dbReference>
<evidence type="ECO:0000259" key="1">
    <source>
        <dbReference type="Pfam" id="PF13274"/>
    </source>
</evidence>